<dbReference type="Proteomes" id="UP000027466">
    <property type="component" value="Unassembled WGS sequence"/>
</dbReference>
<dbReference type="SUPFAM" id="SSF53448">
    <property type="entry name" value="Nucleotide-diphospho-sugar transferases"/>
    <property type="match status" value="1"/>
</dbReference>
<dbReference type="PANTHER" id="PTHR43685">
    <property type="entry name" value="GLYCOSYLTRANSFERASE"/>
    <property type="match status" value="1"/>
</dbReference>
<sequence>MKVKELISDTIWIPGFSYDADVKPKLSVLLPTFRRGKSGLFKRAVESILSQTLDDIELIIIDDASTDGTADQIAEFQRRDGRISCLRHPKNIGLPAISEYEAYVRARADRISFAFDDTMFNDDALEKLLAESEKFPTAIVYGHVEWSHKDQKTGEIIDMRLGSARSQGHLRLGNFIPNNGVLMPRDMIEDIGFYDPHIVIARVCDWDLWCRAAERYEVRFVDVAVGREDGPMTSDSLGNTYALDSWAVDEWMRTSRNEALRPANIPEYEVLLPNPDHGISTQSVCDSLAQKHAQARGWKIPEWQPPKKSDDGYTLVVNLHYNASTTLYFDMLPAEVARRVRVISYHGGFGVEELARATSVIFVRHISAFRPWIEAAKALGIPTYFFLDDNLPMLVENKEVSVPGEDFRLPKLREDLKLFSGVLLSSANLLGYFKENKLHENLTVFPVSSFDQRALSVDFREHKAEGEIVIACAGGSHRNKGLWSIVFPALVSLAEQGARIHLVAPKPDDDERTDLDRLPTGMRVTLLPFETGYLFAMRRFARFSPDYVLHAPSETRNNRFKTQHALLTAKLLNAVAIVPNTPPFDNIEDGENAIVVNYPFASTSWLFGLKDVVSGKYDQQKIKEANSSYCEEHFSGKENARVIAEMQRRHGGEASWSEQARRLHRLPAWVRATTGFPTVEGGQSSLSLAQASELAGLRHMARYSWRLRVFRRRADLWGAVAPQFVPVKQFSDRMGWRNAGSSLELSDSLSSMPFREYRVAPRAGKLAAVSFVMSVDFVKQGLVGVEIVSPNNEIKDHVVLDLTKADLGKPVRFELTDIRVREGETWGIRVFARSAVPVYVFEFINRRVLGLRFVSPTPFMTLDIE</sequence>
<name>A0A069PLL0_9BURK</name>
<dbReference type="PANTHER" id="PTHR43685:SF2">
    <property type="entry name" value="GLYCOSYLTRANSFERASE 2-LIKE DOMAIN-CONTAINING PROTEIN"/>
    <property type="match status" value="1"/>
</dbReference>
<gene>
    <name evidence="2" type="ORF">BG61_16605</name>
</gene>
<reference evidence="2 3" key="1">
    <citation type="submission" date="2014-03" db="EMBL/GenBank/DDBJ databases">
        <title>Draft Genome Sequences of Four Burkholderia Strains.</title>
        <authorList>
            <person name="Liu X.Y."/>
            <person name="Li C.X."/>
            <person name="Xu J.H."/>
        </authorList>
    </citation>
    <scope>NUCLEOTIDE SEQUENCE [LARGE SCALE GENOMIC DNA]</scope>
    <source>
        <strain evidence="2 3">DSM 50014</strain>
    </source>
</reference>
<protein>
    <recommendedName>
        <fullName evidence="1">Glycosyltransferase 2-like domain-containing protein</fullName>
    </recommendedName>
</protein>
<dbReference type="InterPro" id="IPR001173">
    <property type="entry name" value="Glyco_trans_2-like"/>
</dbReference>
<evidence type="ECO:0000259" key="1">
    <source>
        <dbReference type="Pfam" id="PF00535"/>
    </source>
</evidence>
<comment type="caution">
    <text evidence="2">The sequence shown here is derived from an EMBL/GenBank/DDBJ whole genome shotgun (WGS) entry which is preliminary data.</text>
</comment>
<dbReference type="AlphaFoldDB" id="A0A069PLL0"/>
<feature type="domain" description="Glycosyltransferase 2-like" evidence="1">
    <location>
        <begin position="27"/>
        <end position="149"/>
    </location>
</feature>
<evidence type="ECO:0000313" key="2">
    <source>
        <dbReference type="EMBL" id="KDR41578.1"/>
    </source>
</evidence>
<organism evidence="2 3">
    <name type="scientific">Caballeronia glathei</name>
    <dbReference type="NCBI Taxonomy" id="60547"/>
    <lineage>
        <taxon>Bacteria</taxon>
        <taxon>Pseudomonadati</taxon>
        <taxon>Pseudomonadota</taxon>
        <taxon>Betaproteobacteria</taxon>
        <taxon>Burkholderiales</taxon>
        <taxon>Burkholderiaceae</taxon>
        <taxon>Caballeronia</taxon>
    </lineage>
</organism>
<dbReference type="STRING" id="60547.GCA_000751215_06379"/>
<keyword evidence="3" id="KW-1185">Reference proteome</keyword>
<dbReference type="Pfam" id="PF00535">
    <property type="entry name" value="Glycos_transf_2"/>
    <property type="match status" value="1"/>
</dbReference>
<dbReference type="InterPro" id="IPR029044">
    <property type="entry name" value="Nucleotide-diphossugar_trans"/>
</dbReference>
<accession>A0A069PLL0</accession>
<dbReference type="InterPro" id="IPR050834">
    <property type="entry name" value="Glycosyltransf_2"/>
</dbReference>
<proteinExistence type="predicted"/>
<dbReference type="EMBL" id="JFHC01000026">
    <property type="protein sequence ID" value="KDR41578.1"/>
    <property type="molecule type" value="Genomic_DNA"/>
</dbReference>
<evidence type="ECO:0000313" key="3">
    <source>
        <dbReference type="Proteomes" id="UP000027466"/>
    </source>
</evidence>
<dbReference type="Gene3D" id="3.90.550.10">
    <property type="entry name" value="Spore Coat Polysaccharide Biosynthesis Protein SpsA, Chain A"/>
    <property type="match status" value="1"/>
</dbReference>
<dbReference type="RefSeq" id="WP_035939485.1">
    <property type="nucleotide sequence ID" value="NZ_CADFFX010000001.1"/>
</dbReference>